<protein>
    <recommendedName>
        <fullName evidence="5 8">Uricase</fullName>
        <ecNumber evidence="5 8">1.7.3.3</ecNumber>
    </recommendedName>
    <alternativeName>
        <fullName evidence="5">Urate oxidase</fullName>
    </alternativeName>
</protein>
<proteinExistence type="inferred from homology"/>
<dbReference type="GO" id="GO:0006144">
    <property type="term" value="P:purine nucleobase metabolic process"/>
    <property type="evidence" value="ECO:0007669"/>
    <property type="project" value="UniProtKB-KW"/>
</dbReference>
<evidence type="ECO:0000256" key="8">
    <source>
        <dbReference type="RuleBase" id="RU004455"/>
    </source>
</evidence>
<comment type="similarity">
    <text evidence="2 5 8">Belongs to the uricase family.</text>
</comment>
<keyword evidence="4 5" id="KW-0560">Oxidoreductase</keyword>
<evidence type="ECO:0000256" key="4">
    <source>
        <dbReference type="ARBA" id="ARBA00023002"/>
    </source>
</evidence>
<evidence type="ECO:0000256" key="5">
    <source>
        <dbReference type="PIRNR" id="PIRNR000241"/>
    </source>
</evidence>
<organism evidence="9 10">
    <name type="scientific">Streptomyces klenkii</name>
    <dbReference type="NCBI Taxonomy" id="1420899"/>
    <lineage>
        <taxon>Bacteria</taxon>
        <taxon>Bacillati</taxon>
        <taxon>Actinomycetota</taxon>
        <taxon>Actinomycetes</taxon>
        <taxon>Kitasatosporales</taxon>
        <taxon>Streptomycetaceae</taxon>
        <taxon>Streptomyces</taxon>
    </lineage>
</organism>
<dbReference type="InterPro" id="IPR002042">
    <property type="entry name" value="Uricase"/>
</dbReference>
<dbReference type="RefSeq" id="WP_120755728.1">
    <property type="nucleotide sequence ID" value="NZ_RBAM01000005.1"/>
</dbReference>
<feature type="binding site" evidence="7">
    <location>
        <position position="256"/>
    </location>
    <ligand>
        <name>urate</name>
        <dbReference type="ChEBI" id="CHEBI:17775"/>
    </ligand>
</feature>
<evidence type="ECO:0000256" key="6">
    <source>
        <dbReference type="PIRSR" id="PIRSR000241-1"/>
    </source>
</evidence>
<dbReference type="Proteomes" id="UP000270343">
    <property type="component" value="Unassembled WGS sequence"/>
</dbReference>
<keyword evidence="3 5" id="KW-0659">Purine metabolism</keyword>
<feature type="binding site" evidence="7">
    <location>
        <position position="57"/>
    </location>
    <ligand>
        <name>urate</name>
        <dbReference type="ChEBI" id="CHEBI:17775"/>
    </ligand>
</feature>
<dbReference type="GO" id="GO:0004846">
    <property type="term" value="F:urate oxidase activity"/>
    <property type="evidence" value="ECO:0007669"/>
    <property type="project" value="UniProtKB-EC"/>
</dbReference>
<feature type="binding site" evidence="7">
    <location>
        <position position="256"/>
    </location>
    <ligand>
        <name>5-hydroxyisourate</name>
        <dbReference type="ChEBI" id="CHEBI:18072"/>
    </ligand>
</feature>
<feature type="active site" description="Charge relay system" evidence="6">
    <location>
        <position position="258"/>
    </location>
</feature>
<comment type="function">
    <text evidence="5 8">Catalyzes the oxidation of uric acid to 5-hydroxyisourate, which is further processed to form (S)-allantoin.</text>
</comment>
<feature type="binding site" evidence="7">
    <location>
        <position position="58"/>
    </location>
    <ligand>
        <name>urate</name>
        <dbReference type="ChEBI" id="CHEBI:17775"/>
    </ligand>
</feature>
<name>A0A3B0BJ83_9ACTN</name>
<feature type="binding site" evidence="7">
    <location>
        <position position="230"/>
    </location>
    <ligand>
        <name>urate</name>
        <dbReference type="ChEBI" id="CHEBI:17775"/>
    </ligand>
</feature>
<reference evidence="9 10" key="1">
    <citation type="journal article" date="2015" name="Antonie Van Leeuwenhoek">
        <title>Streptomyces klenkii sp. nov., isolated from deep marine sediment.</title>
        <authorList>
            <person name="Veyisoglu A."/>
            <person name="Sahin N."/>
        </authorList>
    </citation>
    <scope>NUCLEOTIDE SEQUENCE [LARGE SCALE GENOMIC DNA]</scope>
    <source>
        <strain evidence="9 10">KCTC 29202</strain>
    </source>
</reference>
<evidence type="ECO:0000256" key="3">
    <source>
        <dbReference type="ARBA" id="ARBA00022631"/>
    </source>
</evidence>
<evidence type="ECO:0000256" key="2">
    <source>
        <dbReference type="ARBA" id="ARBA00009760"/>
    </source>
</evidence>
<dbReference type="PANTHER" id="PTHR42874">
    <property type="entry name" value="URICASE"/>
    <property type="match status" value="1"/>
</dbReference>
<dbReference type="NCBIfam" id="TIGR03383">
    <property type="entry name" value="urate_oxi"/>
    <property type="match status" value="1"/>
</dbReference>
<feature type="binding site" evidence="7">
    <location>
        <position position="57"/>
    </location>
    <ligand>
        <name>O2</name>
        <dbReference type="ChEBI" id="CHEBI:15379"/>
    </ligand>
</feature>
<comment type="catalytic activity">
    <reaction evidence="5 8">
        <text>urate + O2 + H2O = 5-hydroxyisourate + H2O2</text>
        <dbReference type="Rhea" id="RHEA:21368"/>
        <dbReference type="ChEBI" id="CHEBI:15377"/>
        <dbReference type="ChEBI" id="CHEBI:15379"/>
        <dbReference type="ChEBI" id="CHEBI:16240"/>
        <dbReference type="ChEBI" id="CHEBI:17775"/>
        <dbReference type="ChEBI" id="CHEBI:18072"/>
        <dbReference type="EC" id="1.7.3.3"/>
    </reaction>
</comment>
<feature type="active site" description="Charge relay system" evidence="6">
    <location>
        <position position="12"/>
    </location>
</feature>
<dbReference type="UniPathway" id="UPA00394">
    <property type="reaction ID" value="UER00650"/>
</dbReference>
<gene>
    <name evidence="9" type="primary">pucL</name>
    <name evidence="9" type="ORF">D7231_13885</name>
</gene>
<dbReference type="Pfam" id="PF01014">
    <property type="entry name" value="Uricase"/>
    <property type="match status" value="2"/>
</dbReference>
<comment type="caution">
    <text evidence="9">The sequence shown here is derived from an EMBL/GenBank/DDBJ whole genome shotgun (WGS) entry which is preliminary data.</text>
</comment>
<feature type="binding site" evidence="7">
    <location>
        <position position="183"/>
    </location>
    <ligand>
        <name>5-hydroxyisourate</name>
        <dbReference type="ChEBI" id="CHEBI:18072"/>
    </ligand>
</feature>
<evidence type="ECO:0000313" key="10">
    <source>
        <dbReference type="Proteomes" id="UP000270343"/>
    </source>
</evidence>
<feature type="binding site" evidence="7">
    <location>
        <position position="256"/>
    </location>
    <ligand>
        <name>O2</name>
        <dbReference type="ChEBI" id="CHEBI:15379"/>
    </ligand>
</feature>
<dbReference type="EC" id="1.7.3.3" evidence="5 8"/>
<dbReference type="PANTHER" id="PTHR42874:SF1">
    <property type="entry name" value="URICASE"/>
    <property type="match status" value="1"/>
</dbReference>
<dbReference type="GO" id="GO:0019628">
    <property type="term" value="P:urate catabolic process"/>
    <property type="evidence" value="ECO:0007669"/>
    <property type="project" value="UniProtKB-UniPathway"/>
</dbReference>
<dbReference type="PRINTS" id="PR00093">
    <property type="entry name" value="URICASE"/>
</dbReference>
<keyword evidence="10" id="KW-1185">Reference proteome</keyword>
<dbReference type="SUPFAM" id="SSF55620">
    <property type="entry name" value="Tetrahydrobiopterin biosynthesis enzymes-like"/>
    <property type="match status" value="2"/>
</dbReference>
<dbReference type="PIRSF" id="PIRSF000241">
    <property type="entry name" value="Urate_oxidase"/>
    <property type="match status" value="1"/>
</dbReference>
<dbReference type="Gene3D" id="3.10.270.10">
    <property type="entry name" value="Urate Oxidase"/>
    <property type="match status" value="1"/>
</dbReference>
<feature type="binding site" evidence="7">
    <location>
        <position position="166"/>
    </location>
    <ligand>
        <name>5-hydroxyisourate</name>
        <dbReference type="ChEBI" id="CHEBI:18072"/>
    </ligand>
</feature>
<feature type="binding site" evidence="7">
    <location>
        <position position="166"/>
    </location>
    <ligand>
        <name>urate</name>
        <dbReference type="ChEBI" id="CHEBI:17775"/>
    </ligand>
</feature>
<feature type="binding site" evidence="7">
    <location>
        <position position="230"/>
    </location>
    <ligand>
        <name>5-hydroxyisourate</name>
        <dbReference type="ChEBI" id="CHEBI:18072"/>
    </ligand>
</feature>
<dbReference type="OrthoDB" id="9809009at2"/>
<comment type="pathway">
    <text evidence="1 5">Purine metabolism; urate degradation; (S)-allantoin from urate: step 1/3.</text>
</comment>
<dbReference type="EMBL" id="RBAM01000005">
    <property type="protein sequence ID" value="RKN72581.1"/>
    <property type="molecule type" value="Genomic_DNA"/>
</dbReference>
<feature type="active site" description="Charge relay system" evidence="6">
    <location>
        <position position="57"/>
    </location>
</feature>
<dbReference type="AlphaFoldDB" id="A0A3B0BJ83"/>
<accession>A0A3B0BJ83</accession>
<feature type="binding site" evidence="7">
    <location>
        <position position="57"/>
    </location>
    <ligand>
        <name>5-hydroxyisourate</name>
        <dbReference type="ChEBI" id="CHEBI:18072"/>
    </ligand>
</feature>
<evidence type="ECO:0000256" key="7">
    <source>
        <dbReference type="PIRSR" id="PIRSR000241-2"/>
    </source>
</evidence>
<evidence type="ECO:0000256" key="1">
    <source>
        <dbReference type="ARBA" id="ARBA00004831"/>
    </source>
</evidence>
<feature type="binding site" evidence="7">
    <location>
        <position position="183"/>
    </location>
    <ligand>
        <name>urate</name>
        <dbReference type="ChEBI" id="CHEBI:17775"/>
    </ligand>
</feature>
<sequence>MPTVLGQNQYGKAETRVVRVTREGPVHHIRDLNVSIALSGAMSDVHTKGSNAGVLPTDTTKNTVFAFAKEHGIASAEDFAVRLARHFVSGQETIHTARIRVEEYGWDRIPADGDAAHSFVRRGQETRTAQVTYHGQSNGHGGQGEQWQVLSGLKGLVVMNTTDSEFHGYVKDRYTTLPETRDRILATEVNACWRHAGRPEGDKPDWDASYERARGHLLAAFAGTYSLSLQQTLYAMGSRVVDQEPGIDEIRLSLPNKHHFLADLRPFGLDNDNEVYFAADRPYGLIEATVLRDGVTAAVPVDLTNLP</sequence>
<evidence type="ECO:0000313" key="9">
    <source>
        <dbReference type="EMBL" id="RKN72581.1"/>
    </source>
</evidence>